<dbReference type="InterPro" id="IPR001525">
    <property type="entry name" value="C5_MeTfrase"/>
</dbReference>
<reference evidence="5" key="1">
    <citation type="submission" date="2022-10" db="EMBL/GenBank/DDBJ databases">
        <authorList>
            <person name="Chen Y."/>
            <person name="Dougan E. K."/>
            <person name="Chan C."/>
            <person name="Rhodes N."/>
            <person name="Thang M."/>
        </authorList>
    </citation>
    <scope>NUCLEOTIDE SEQUENCE</scope>
</reference>
<evidence type="ECO:0000256" key="4">
    <source>
        <dbReference type="PROSITE-ProRule" id="PRU01016"/>
    </source>
</evidence>
<evidence type="ECO:0000313" key="5">
    <source>
        <dbReference type="EMBL" id="CAI3988224.1"/>
    </source>
</evidence>
<proteinExistence type="inferred from homology"/>
<dbReference type="PROSITE" id="PS51679">
    <property type="entry name" value="SAM_MT_C5"/>
    <property type="match status" value="1"/>
</dbReference>
<name>A0A9P1CAU0_9DINO</name>
<keyword evidence="1 4" id="KW-0489">Methyltransferase</keyword>
<dbReference type="InterPro" id="IPR050750">
    <property type="entry name" value="C5-MTase"/>
</dbReference>
<gene>
    <name evidence="5" type="ORF">C1SCF055_LOCUS15428</name>
</gene>
<accession>A0A9P1CAU0</accession>
<keyword evidence="3 4" id="KW-0949">S-adenosyl-L-methionine</keyword>
<evidence type="ECO:0000256" key="2">
    <source>
        <dbReference type="ARBA" id="ARBA00022679"/>
    </source>
</evidence>
<dbReference type="Pfam" id="PF00145">
    <property type="entry name" value="DNA_methylase"/>
    <property type="match status" value="1"/>
</dbReference>
<keyword evidence="2 4" id="KW-0808">Transferase</keyword>
<dbReference type="EMBL" id="CAMXCT020001244">
    <property type="protein sequence ID" value="CAL1141599.1"/>
    <property type="molecule type" value="Genomic_DNA"/>
</dbReference>
<dbReference type="GO" id="GO:0008168">
    <property type="term" value="F:methyltransferase activity"/>
    <property type="evidence" value="ECO:0007669"/>
    <property type="project" value="UniProtKB-KW"/>
</dbReference>
<evidence type="ECO:0000313" key="7">
    <source>
        <dbReference type="EMBL" id="CAL4775536.1"/>
    </source>
</evidence>
<dbReference type="Proteomes" id="UP001152797">
    <property type="component" value="Unassembled WGS sequence"/>
</dbReference>
<dbReference type="Gene3D" id="3.90.120.10">
    <property type="entry name" value="DNA Methylase, subunit A, domain 2"/>
    <property type="match status" value="1"/>
</dbReference>
<evidence type="ECO:0000313" key="6">
    <source>
        <dbReference type="EMBL" id="CAL1141599.1"/>
    </source>
</evidence>
<dbReference type="PANTHER" id="PTHR46098">
    <property type="entry name" value="TRNA (CYTOSINE(38)-C(5))-METHYLTRANSFERASE"/>
    <property type="match status" value="1"/>
</dbReference>
<dbReference type="OrthoDB" id="414133at2759"/>
<comment type="caution">
    <text evidence="5">The sequence shown here is derived from an EMBL/GenBank/DDBJ whole genome shotgun (WGS) entry which is preliminary data.</text>
</comment>
<evidence type="ECO:0000256" key="3">
    <source>
        <dbReference type="ARBA" id="ARBA00022691"/>
    </source>
</evidence>
<dbReference type="GO" id="GO:0032259">
    <property type="term" value="P:methylation"/>
    <property type="evidence" value="ECO:0007669"/>
    <property type="project" value="UniProtKB-KW"/>
</dbReference>
<feature type="active site" evidence="4">
    <location>
        <position position="1075"/>
    </location>
</feature>
<organism evidence="5">
    <name type="scientific">Cladocopium goreaui</name>
    <dbReference type="NCBI Taxonomy" id="2562237"/>
    <lineage>
        <taxon>Eukaryota</taxon>
        <taxon>Sar</taxon>
        <taxon>Alveolata</taxon>
        <taxon>Dinophyceae</taxon>
        <taxon>Suessiales</taxon>
        <taxon>Symbiodiniaceae</taxon>
        <taxon>Cladocopium</taxon>
    </lineage>
</organism>
<reference evidence="6" key="2">
    <citation type="submission" date="2024-04" db="EMBL/GenBank/DDBJ databases">
        <authorList>
            <person name="Chen Y."/>
            <person name="Shah S."/>
            <person name="Dougan E. K."/>
            <person name="Thang M."/>
            <person name="Chan C."/>
        </authorList>
    </citation>
    <scope>NUCLEOTIDE SEQUENCE [LARGE SCALE GENOMIC DNA]</scope>
</reference>
<dbReference type="PANTHER" id="PTHR46098:SF1">
    <property type="entry name" value="TRNA (CYTOSINE(38)-C(5))-METHYLTRANSFERASE"/>
    <property type="match status" value="1"/>
</dbReference>
<dbReference type="Gene3D" id="3.40.50.150">
    <property type="entry name" value="Vaccinia Virus protein VP39"/>
    <property type="match status" value="1"/>
</dbReference>
<keyword evidence="8" id="KW-1185">Reference proteome</keyword>
<protein>
    <submittedName>
        <fullName evidence="7">Type II methyltransferase M.MthTI (M.MthTI) (Cytosine-specific methyltransferase MthTI) (Modification methylase MthTI)</fullName>
    </submittedName>
</protein>
<dbReference type="EMBL" id="CAMXCT010001244">
    <property type="protein sequence ID" value="CAI3988224.1"/>
    <property type="molecule type" value="Genomic_DNA"/>
</dbReference>
<evidence type="ECO:0000313" key="8">
    <source>
        <dbReference type="Proteomes" id="UP001152797"/>
    </source>
</evidence>
<comment type="similarity">
    <text evidence="4">Belongs to the class I-like SAM-binding methyltransferase superfamily. C5-methyltransferase family.</text>
</comment>
<evidence type="ECO:0000256" key="1">
    <source>
        <dbReference type="ARBA" id="ARBA00022603"/>
    </source>
</evidence>
<dbReference type="InterPro" id="IPR029063">
    <property type="entry name" value="SAM-dependent_MTases_sf"/>
</dbReference>
<sequence>MLLKSAAAKWERLREQWQSRFPLNPEDPSAGSWLQARNSPWGVGCKACHECGCESSFASFGVKTEAGLQLVNFQKHANNMRHKAAVESYLLGDLDAAGINSAPSKTEFLDILGRIQKGQPTCTQRKEKCMTWCLAEAMKTLDHRTLEKASAIGLYRDERNGRVLVRCRAVSESLEVCSFVLGQERFGGTGARNLTTATASIFKRACTKYVAPPGKEGVLSELNDALHEHLRTSVTAITTDAAADETLSGELMRSTVAGIRELTPNLKWVLRDKCHASRRITSRPWHADAFLQETLKYMAGGRGSVARLLQHSSEVQRIFSSFAQDSDVALAKVVSNFRSAQHRFESYAKPLGRSCLYLHAAIRTCLHLAKARQDATGKQAQNWLTWITSERALQAAMLADASDASLALTRLFDQECMDPAMIRTELIAYRRQIRALFVKGECFSCFGYTKTMADLLSEPIVFQAKDQTKSLGETGGVAASIKDSCLHRMQAWVKLAESAIEAEFPCFELAQAMTVFDLEHPTDNAEECLTRIATACGLDKGLLVAQWEDVYSRAQVHYSRASSQNENRAAWCRALRLLKQHIATKKAHPTHVLEKALLHYFVFGGSSSGVEQNFSKTAWSIYSRRHFATGESEEFVAKVVLDSHLYDETELVHLARLAWRMCYGQPRRHVDARVDKGVKRKLNDDLIAGKCQSEASFIRRRRAAAAAAAATQSLDEEIAGVLPAWTQQHEAEKQFQKRKQHLRQVQAMAEKSLLPSEMSSQLQAEVDICRKNLQKNEEAREKKRARLQTFDSQTVADVVSQIGSGKVYLHAAASATAAASAESDLNVHGLRRTLIAKEASAILCDIPGGISDSRIKLISALNGCFECSYSFFSSGQGAVVKWKAAAFSQRAVLASVQCATQNAAFWSFLRANLPDNHAWVLHKTAVQNLKATQLQYKAGVAYIVVTEDEVQHAALSGAKNVLTGLTRCFCGRLARPCIWLLRPRKYRIAMVEELASFRTPKKILVGSDFSGLDSAWFALQRLDLPVELQFCSDSDEKCKALIQGIHRPKRFHDDVIKRKPGEELPVHLYIFTPPCQSFSCQGKRAGIQDARGRAMKGSFGYIKRRRPRVVLFENVPGISEKKHKPVLCGMHKALKKLGYIMWLKTLDSSNFKVPQMRRRVFLVSILKTSLRRKFKWPKGQGKKTLSSVLDPAKESDKAGRLPRNQNAARMAKLAYSKVWAEGIDARKQLVAVDVGCTEKYLTFGVDICRTLSRTRAATGGFWLSTLGRKMSVTEIVRVNGMLAKEVEGCFDYVSEKDLCKMIGNSVPVPLIGEILQEAMFAAGLISVKKQFPC</sequence>
<dbReference type="EMBL" id="CAMXCT030001244">
    <property type="protein sequence ID" value="CAL4775536.1"/>
    <property type="molecule type" value="Genomic_DNA"/>
</dbReference>
<dbReference type="NCBIfam" id="TIGR00675">
    <property type="entry name" value="dcm"/>
    <property type="match status" value="1"/>
</dbReference>
<dbReference type="SUPFAM" id="SSF53335">
    <property type="entry name" value="S-adenosyl-L-methionine-dependent methyltransferases"/>
    <property type="match status" value="1"/>
</dbReference>